<dbReference type="PANTHER" id="PTHR15137">
    <property type="entry name" value="TRANSCRIPTION INITIATION FACTOR TFIID"/>
    <property type="match status" value="1"/>
</dbReference>
<evidence type="ECO:0000313" key="2">
    <source>
        <dbReference type="Proteomes" id="UP000813463"/>
    </source>
</evidence>
<organism evidence="2 3">
    <name type="scientific">Spinacia oleracea</name>
    <name type="common">Spinach</name>
    <dbReference type="NCBI Taxonomy" id="3562"/>
    <lineage>
        <taxon>Eukaryota</taxon>
        <taxon>Viridiplantae</taxon>
        <taxon>Streptophyta</taxon>
        <taxon>Embryophyta</taxon>
        <taxon>Tracheophyta</taxon>
        <taxon>Spermatophyta</taxon>
        <taxon>Magnoliopsida</taxon>
        <taxon>eudicotyledons</taxon>
        <taxon>Gunneridae</taxon>
        <taxon>Pentapetalae</taxon>
        <taxon>Caryophyllales</taxon>
        <taxon>Chenopodiaceae</taxon>
        <taxon>Chenopodioideae</taxon>
        <taxon>Anserineae</taxon>
        <taxon>Spinacia</taxon>
    </lineage>
</organism>
<dbReference type="RefSeq" id="XP_056689115.1">
    <property type="nucleotide sequence ID" value="XM_056833137.1"/>
</dbReference>
<dbReference type="PANTHER" id="PTHR15137:SF9">
    <property type="entry name" value="TRANSCRIPTION INITIATION FACTOR TFIID SUBUNIT 2"/>
    <property type="match status" value="1"/>
</dbReference>
<keyword evidence="1" id="KW-0812">Transmembrane</keyword>
<gene>
    <name evidence="3" type="primary">LOC130463862</name>
</gene>
<keyword evidence="1" id="KW-0472">Membrane</keyword>
<feature type="transmembrane region" description="Helical" evidence="1">
    <location>
        <begin position="155"/>
        <end position="174"/>
    </location>
</feature>
<dbReference type="InterPro" id="IPR037813">
    <property type="entry name" value="TAF2"/>
</dbReference>
<evidence type="ECO:0000256" key="1">
    <source>
        <dbReference type="SAM" id="Phobius"/>
    </source>
</evidence>
<name>A0ABM3R0G5_SPIOL</name>
<protein>
    <submittedName>
        <fullName evidence="3">Transcription initiation factor TFIID subunit 2-like</fullName>
    </submittedName>
</protein>
<reference evidence="3" key="2">
    <citation type="submission" date="2025-08" db="UniProtKB">
        <authorList>
            <consortium name="RefSeq"/>
        </authorList>
    </citation>
    <scope>IDENTIFICATION</scope>
    <source>
        <tissue evidence="3">Leaf</tissue>
    </source>
</reference>
<evidence type="ECO:0000313" key="3">
    <source>
        <dbReference type="RefSeq" id="XP_056689115.1"/>
    </source>
</evidence>
<keyword evidence="2" id="KW-1185">Reference proteome</keyword>
<proteinExistence type="predicted"/>
<dbReference type="Proteomes" id="UP000813463">
    <property type="component" value="Chromosome 1"/>
</dbReference>
<keyword evidence="1" id="KW-1133">Transmembrane helix</keyword>
<sequence length="189" mass="20886">MSVTGSWLRSYTELEIVIPDNGVIGLHSENLEIERVLVDGEPAEFDVFPHYQPVEIENRWCSMSSVSSAADAAGVTYILAVEREIVSNLLILSRKSIDTGNQQQGQLTLENGVQSNSKVKQVLFISCALDEFFYVNFPLCTGFLMSYFIGDLLSLFVASTSLGVIIELVCAYVTKNCTENIGCPVLYPR</sequence>
<reference evidence="2" key="1">
    <citation type="journal article" date="2021" name="Nat. Commun.">
        <title>Genomic analyses provide insights into spinach domestication and the genetic basis of agronomic traits.</title>
        <authorList>
            <person name="Cai X."/>
            <person name="Sun X."/>
            <person name="Xu C."/>
            <person name="Sun H."/>
            <person name="Wang X."/>
            <person name="Ge C."/>
            <person name="Zhang Z."/>
            <person name="Wang Q."/>
            <person name="Fei Z."/>
            <person name="Jiao C."/>
            <person name="Wang Q."/>
        </authorList>
    </citation>
    <scope>NUCLEOTIDE SEQUENCE [LARGE SCALE GENOMIC DNA]</scope>
    <source>
        <strain evidence="2">cv. Varoflay</strain>
    </source>
</reference>
<dbReference type="GeneID" id="130463862"/>
<accession>A0ABM3R0G5</accession>